<sequence>MDIDDDNSSSAGTLITEGQAAAANSTTSTEHTAAFTVSPLTAEEPARTAPEEDPVLYDSTRPDEESSPEHLALSYSPLGLASTAWTVTGHTALPTTVHSLLPDTQGICHYHRPGFDGMRVLPRSLISRGLELRSRQSAMARTFEIAHRESMVRLEASQRALEQVVRRLASTRRCMMPDPGPATATEAEHPDGWVSEEEEPLTRQAYDLMLRMQVRSSMRRANGVSKHVGSRGIRGRCSEVLGAAYTRQLLDDQRTRDQVTAMGQADADEITAMLRRGVSVNLTDSNGRSPLHVACSCGNLDAVRLLLQRGADVNAVDGIGNTPLTIAATGARSNVILLLLEAGADPRIGQGLVSAMAMVRSRLRLLRRQIQHARSVELAASMSFTDVVPRIRERRKQSVLVAKECVEIIHLLRDYTRRHQMADDRAPAESEPALGDVAELDSLAEQLVSMEIGAGKGKMPELLSMADDDTQGSEPPDEDGQIDELLAKFSLLLGDNNDNEKE</sequence>
<dbReference type="Proteomes" id="UP001140066">
    <property type="component" value="Unassembled WGS sequence"/>
</dbReference>
<evidence type="ECO:0000313" key="1">
    <source>
        <dbReference type="EMBL" id="KAJ2782629.1"/>
    </source>
</evidence>
<accession>A0ACC1KBL4</accession>
<comment type="caution">
    <text evidence="1">The sequence shown here is derived from an EMBL/GenBank/DDBJ whole genome shotgun (WGS) entry which is preliminary data.</text>
</comment>
<dbReference type="EMBL" id="JANBUK010001308">
    <property type="protein sequence ID" value="KAJ2782629.1"/>
    <property type="molecule type" value="Genomic_DNA"/>
</dbReference>
<protein>
    <submittedName>
        <fullName evidence="1">Uncharacterized protein</fullName>
    </submittedName>
</protein>
<name>A0ACC1KBL4_9FUNG</name>
<keyword evidence="2" id="KW-1185">Reference proteome</keyword>
<proteinExistence type="predicted"/>
<organism evidence="1 2">
    <name type="scientific">Coemansia linderi</name>
    <dbReference type="NCBI Taxonomy" id="2663919"/>
    <lineage>
        <taxon>Eukaryota</taxon>
        <taxon>Fungi</taxon>
        <taxon>Fungi incertae sedis</taxon>
        <taxon>Zoopagomycota</taxon>
        <taxon>Kickxellomycotina</taxon>
        <taxon>Kickxellomycetes</taxon>
        <taxon>Kickxellales</taxon>
        <taxon>Kickxellaceae</taxon>
        <taxon>Coemansia</taxon>
    </lineage>
</organism>
<reference evidence="1" key="1">
    <citation type="submission" date="2022-07" db="EMBL/GenBank/DDBJ databases">
        <title>Phylogenomic reconstructions and comparative analyses of Kickxellomycotina fungi.</title>
        <authorList>
            <person name="Reynolds N.K."/>
            <person name="Stajich J.E."/>
            <person name="Barry K."/>
            <person name="Grigoriev I.V."/>
            <person name="Crous P."/>
            <person name="Smith M.E."/>
        </authorList>
    </citation>
    <scope>NUCLEOTIDE SEQUENCE</scope>
    <source>
        <strain evidence="1">BCRC 34191</strain>
    </source>
</reference>
<evidence type="ECO:0000313" key="2">
    <source>
        <dbReference type="Proteomes" id="UP001140066"/>
    </source>
</evidence>
<gene>
    <name evidence="1" type="ORF">GGI18_003603</name>
</gene>